<protein>
    <submittedName>
        <fullName evidence="1">Uncharacterized protein</fullName>
    </submittedName>
</protein>
<name>A0ABW7MJV9_9FLAO</name>
<dbReference type="EMBL" id="JBAWKC010000001">
    <property type="protein sequence ID" value="MFH6767110.1"/>
    <property type="molecule type" value="Genomic_DNA"/>
</dbReference>
<proteinExistence type="predicted"/>
<dbReference type="Proteomes" id="UP001610104">
    <property type="component" value="Unassembled WGS sequence"/>
</dbReference>
<organism evidence="1 2">
    <name type="scientific">Gaetbulibacter aquiaggeris</name>
    <dbReference type="NCBI Taxonomy" id="1735373"/>
    <lineage>
        <taxon>Bacteria</taxon>
        <taxon>Pseudomonadati</taxon>
        <taxon>Bacteroidota</taxon>
        <taxon>Flavobacteriia</taxon>
        <taxon>Flavobacteriales</taxon>
        <taxon>Flavobacteriaceae</taxon>
        <taxon>Gaetbulibacter</taxon>
    </lineage>
</organism>
<keyword evidence="2" id="KW-1185">Reference proteome</keyword>
<gene>
    <name evidence="1" type="ORF">V8G56_00060</name>
</gene>
<reference evidence="1 2" key="1">
    <citation type="submission" date="2024-02" db="EMBL/GenBank/DDBJ databases">
        <title>A Gaetbulibacter species isolated from tidal flats and genomic insights of their niches.</title>
        <authorList>
            <person name="Ye Y."/>
        </authorList>
    </citation>
    <scope>NUCLEOTIDE SEQUENCE [LARGE SCALE GENOMIC DNA]</scope>
    <source>
        <strain evidence="1 2">KEM-8</strain>
    </source>
</reference>
<evidence type="ECO:0000313" key="2">
    <source>
        <dbReference type="Proteomes" id="UP001610104"/>
    </source>
</evidence>
<sequence length="74" mass="8597">MKLYKFNILNVNKKLAYIGSNGLFIDNHIINDTLINYYVVDNFLVEIIYNTECQSITEIKSVKSGFVQKKIVLH</sequence>
<comment type="caution">
    <text evidence="1">The sequence shown here is derived from an EMBL/GenBank/DDBJ whole genome shotgun (WGS) entry which is preliminary data.</text>
</comment>
<accession>A0ABW7MJV9</accession>
<dbReference type="RefSeq" id="WP_395436387.1">
    <property type="nucleotide sequence ID" value="NZ_JBAWKC010000001.1"/>
</dbReference>
<evidence type="ECO:0000313" key="1">
    <source>
        <dbReference type="EMBL" id="MFH6767110.1"/>
    </source>
</evidence>